<dbReference type="EMBL" id="QNUK01000696">
    <property type="protein sequence ID" value="KAF5890335.1"/>
    <property type="molecule type" value="Genomic_DNA"/>
</dbReference>
<dbReference type="GO" id="GO:0003678">
    <property type="term" value="F:DNA helicase activity"/>
    <property type="evidence" value="ECO:0007669"/>
    <property type="project" value="UniProtKB-EC"/>
</dbReference>
<dbReference type="SMART" id="SM00350">
    <property type="entry name" value="MCM"/>
    <property type="match status" value="1"/>
</dbReference>
<keyword evidence="8" id="KW-0347">Helicase</keyword>
<dbReference type="GO" id="GO:0000775">
    <property type="term" value="C:chromosome, centromeric region"/>
    <property type="evidence" value="ECO:0007669"/>
    <property type="project" value="UniProtKB-SubCell"/>
</dbReference>
<evidence type="ECO:0000256" key="3">
    <source>
        <dbReference type="ARBA" id="ARBA00008010"/>
    </source>
</evidence>
<dbReference type="CDD" id="cd17758">
    <property type="entry name" value="MCM7"/>
    <property type="match status" value="1"/>
</dbReference>
<dbReference type="FunFam" id="3.40.50.300:FF:000288">
    <property type="entry name" value="DNA replication licensing factor MCM7"/>
    <property type="match status" value="1"/>
</dbReference>
<dbReference type="SUPFAM" id="SSF52540">
    <property type="entry name" value="P-loop containing nucleoside triphosphate hydrolases"/>
    <property type="match status" value="1"/>
</dbReference>
<evidence type="ECO:0000256" key="1">
    <source>
        <dbReference type="ARBA" id="ARBA00004286"/>
    </source>
</evidence>
<dbReference type="SUPFAM" id="SSF50249">
    <property type="entry name" value="Nucleic acid-binding proteins"/>
    <property type="match status" value="1"/>
</dbReference>
<evidence type="ECO:0000256" key="4">
    <source>
        <dbReference type="ARBA" id="ARBA00022454"/>
    </source>
</evidence>
<evidence type="ECO:0000259" key="19">
    <source>
        <dbReference type="PROSITE" id="PS50051"/>
    </source>
</evidence>
<evidence type="ECO:0000256" key="9">
    <source>
        <dbReference type="ARBA" id="ARBA00022840"/>
    </source>
</evidence>
<evidence type="ECO:0000256" key="16">
    <source>
        <dbReference type="RuleBase" id="RU369063"/>
    </source>
</evidence>
<dbReference type="GO" id="GO:0042555">
    <property type="term" value="C:MCM complex"/>
    <property type="evidence" value="ECO:0007669"/>
    <property type="project" value="InterPro"/>
</dbReference>
<dbReference type="InterPro" id="IPR031327">
    <property type="entry name" value="MCM"/>
</dbReference>
<keyword evidence="9 15" id="KW-0067">ATP-binding</keyword>
<comment type="catalytic activity">
    <reaction evidence="14">
        <text>ATP + H2O = ADP + phosphate + H(+)</text>
        <dbReference type="Rhea" id="RHEA:13065"/>
        <dbReference type="ChEBI" id="CHEBI:15377"/>
        <dbReference type="ChEBI" id="CHEBI:15378"/>
        <dbReference type="ChEBI" id="CHEBI:30616"/>
        <dbReference type="ChEBI" id="CHEBI:43474"/>
        <dbReference type="ChEBI" id="CHEBI:456216"/>
        <dbReference type="EC" id="3.6.4.12"/>
    </reaction>
    <physiologicalReaction direction="left-to-right" evidence="14">
        <dbReference type="Rhea" id="RHEA:13066"/>
    </physiologicalReaction>
</comment>
<reference evidence="21" key="1">
    <citation type="submission" date="2020-07" db="EMBL/GenBank/DDBJ databases">
        <title>Clarias magur genome sequencing, assembly and annotation.</title>
        <authorList>
            <person name="Kushwaha B."/>
            <person name="Kumar R."/>
            <person name="Das P."/>
            <person name="Joshi C.G."/>
            <person name="Kumar D."/>
            <person name="Nagpure N.S."/>
            <person name="Pandey M."/>
            <person name="Agarwal S."/>
            <person name="Srivastava S."/>
            <person name="Singh M."/>
            <person name="Sahoo L."/>
            <person name="Jayasankar P."/>
            <person name="Meher P.K."/>
            <person name="Koringa P.G."/>
            <person name="Iquebal M.A."/>
            <person name="Das S.P."/>
            <person name="Bit A."/>
            <person name="Patnaik S."/>
            <person name="Patel N."/>
            <person name="Shah T.M."/>
            <person name="Hinsu A."/>
            <person name="Jena J.K."/>
        </authorList>
    </citation>
    <scope>NUCLEOTIDE SEQUENCE</scope>
    <source>
        <strain evidence="21">CIFAMagur01</strain>
        <tissue evidence="21">Testis</tissue>
    </source>
</reference>
<dbReference type="InterPro" id="IPR027417">
    <property type="entry name" value="P-loop_NTPase"/>
</dbReference>
<feature type="domain" description="SCD" evidence="20">
    <location>
        <begin position="306"/>
        <end position="391"/>
    </location>
</feature>
<accession>A0A8J4T7L6</accession>
<dbReference type="FunFam" id="2.20.28.10:FF:000004">
    <property type="entry name" value="DNA replication licensing factor MCM7"/>
    <property type="match status" value="1"/>
</dbReference>
<gene>
    <name evidence="21" type="ORF">DAT39_019959</name>
</gene>
<dbReference type="Pfam" id="PF17855">
    <property type="entry name" value="MCM_lid"/>
    <property type="match status" value="1"/>
</dbReference>
<comment type="subcellular location">
    <subcellularLocation>
        <location evidence="1 16">Chromosome</location>
    </subcellularLocation>
    <subcellularLocation>
        <location evidence="16">Nucleus</location>
    </subcellularLocation>
    <subcellularLocation>
        <location evidence="16">Chromosome</location>
        <location evidence="16">Centromere</location>
    </subcellularLocation>
</comment>
<feature type="region of interest" description="Disordered" evidence="18">
    <location>
        <begin position="1036"/>
        <end position="1132"/>
    </location>
</feature>
<comment type="function">
    <text evidence="16">Component of cohesin complex, a complex required for the cohesion of sister chromatids after DNA replication. The cohesin complex apparently forms a large proteinaceous ring within which sister chromatids can be trapped. At anaphase, the complex is cleaved and dissociates from chromatin, allowing sister chromatids to segregate.</text>
</comment>
<dbReference type="SMART" id="SM00382">
    <property type="entry name" value="AAA"/>
    <property type="match status" value="1"/>
</dbReference>
<keyword evidence="6 15" id="KW-0547">Nucleotide-binding</keyword>
<dbReference type="InterPro" id="IPR056396">
    <property type="entry name" value="HEAT_SCC3-SA"/>
</dbReference>
<dbReference type="PRINTS" id="PR01663">
    <property type="entry name" value="MCMPROTEIN7"/>
</dbReference>
<dbReference type="GO" id="GO:0007059">
    <property type="term" value="P:chromosome segregation"/>
    <property type="evidence" value="ECO:0007669"/>
    <property type="project" value="UniProtKB-KW"/>
</dbReference>
<dbReference type="Pfam" id="PF24571">
    <property type="entry name" value="HEAT_SCC3-SA"/>
    <property type="match status" value="1"/>
</dbReference>
<keyword evidence="12 16" id="KW-0539">Nucleus</keyword>
<evidence type="ECO:0000313" key="21">
    <source>
        <dbReference type="EMBL" id="KAF5890335.1"/>
    </source>
</evidence>
<evidence type="ECO:0000256" key="11">
    <source>
        <dbReference type="ARBA" id="ARBA00023125"/>
    </source>
</evidence>
<dbReference type="GO" id="GO:0005524">
    <property type="term" value="F:ATP binding"/>
    <property type="evidence" value="ECO:0007669"/>
    <property type="project" value="UniProtKB-KW"/>
</dbReference>
<evidence type="ECO:0000256" key="6">
    <source>
        <dbReference type="ARBA" id="ARBA00022741"/>
    </source>
</evidence>
<evidence type="ECO:0000256" key="13">
    <source>
        <dbReference type="ARBA" id="ARBA00023306"/>
    </source>
</evidence>
<dbReference type="Gene3D" id="3.40.50.300">
    <property type="entry name" value="P-loop containing nucleotide triphosphate hydrolases"/>
    <property type="match status" value="1"/>
</dbReference>
<dbReference type="PROSITE" id="PS51425">
    <property type="entry name" value="SCD"/>
    <property type="match status" value="1"/>
</dbReference>
<dbReference type="SUPFAM" id="SSF48371">
    <property type="entry name" value="ARM repeat"/>
    <property type="match status" value="1"/>
</dbReference>
<dbReference type="GO" id="GO:0016787">
    <property type="term" value="F:hydrolase activity"/>
    <property type="evidence" value="ECO:0007669"/>
    <property type="project" value="UniProtKB-KW"/>
</dbReference>
<keyword evidence="5" id="KW-0235">DNA replication</keyword>
<dbReference type="GO" id="GO:0005634">
    <property type="term" value="C:nucleus"/>
    <property type="evidence" value="ECO:0007669"/>
    <property type="project" value="UniProtKB-SubCell"/>
</dbReference>
<dbReference type="InterPro" id="IPR020839">
    <property type="entry name" value="SCD"/>
</dbReference>
<evidence type="ECO:0000256" key="10">
    <source>
        <dbReference type="ARBA" id="ARBA00022843"/>
    </source>
</evidence>
<dbReference type="Gene3D" id="2.40.50.140">
    <property type="entry name" value="Nucleic acid-binding proteins"/>
    <property type="match status" value="1"/>
</dbReference>
<keyword evidence="16" id="KW-0159">Chromosome partition</keyword>
<dbReference type="InterPro" id="IPR027925">
    <property type="entry name" value="MCM_N"/>
</dbReference>
<keyword evidence="7" id="KW-0378">Hydrolase</keyword>
<dbReference type="GO" id="GO:0000785">
    <property type="term" value="C:chromatin"/>
    <property type="evidence" value="ECO:0007669"/>
    <property type="project" value="UniProtKB-UniRule"/>
</dbReference>
<keyword evidence="17" id="KW-0175">Coiled coil</keyword>
<dbReference type="Gene3D" id="2.20.28.10">
    <property type="match status" value="1"/>
</dbReference>
<comment type="caution">
    <text evidence="21">The sequence shown here is derived from an EMBL/GenBank/DDBJ whole genome shotgun (WGS) entry which is preliminary data.</text>
</comment>
<dbReference type="Pfam" id="PF14551">
    <property type="entry name" value="MCM_N"/>
    <property type="match status" value="1"/>
</dbReference>
<evidence type="ECO:0000256" key="15">
    <source>
        <dbReference type="RuleBase" id="RU004070"/>
    </source>
</evidence>
<evidence type="ECO:0000256" key="18">
    <source>
        <dbReference type="SAM" id="MobiDB-lite"/>
    </source>
</evidence>
<dbReference type="Gene3D" id="1.25.10.10">
    <property type="entry name" value="Leucine-rich Repeat Variant"/>
    <property type="match status" value="1"/>
</dbReference>
<feature type="region of interest" description="Disordered" evidence="18">
    <location>
        <begin position="1"/>
        <end position="99"/>
    </location>
</feature>
<organism evidence="21 22">
    <name type="scientific">Clarias magur</name>
    <name type="common">Asian catfish</name>
    <name type="synonym">Macropteronotus magur</name>
    <dbReference type="NCBI Taxonomy" id="1594786"/>
    <lineage>
        <taxon>Eukaryota</taxon>
        <taxon>Metazoa</taxon>
        <taxon>Chordata</taxon>
        <taxon>Craniata</taxon>
        <taxon>Vertebrata</taxon>
        <taxon>Euteleostomi</taxon>
        <taxon>Actinopterygii</taxon>
        <taxon>Neopterygii</taxon>
        <taxon>Teleostei</taxon>
        <taxon>Ostariophysi</taxon>
        <taxon>Siluriformes</taxon>
        <taxon>Clariidae</taxon>
        <taxon>Clarias</taxon>
    </lineage>
</organism>
<dbReference type="GO" id="GO:0051301">
    <property type="term" value="P:cell division"/>
    <property type="evidence" value="ECO:0007669"/>
    <property type="project" value="UniProtKB-UniRule"/>
</dbReference>
<evidence type="ECO:0000256" key="5">
    <source>
        <dbReference type="ARBA" id="ARBA00022705"/>
    </source>
</evidence>
<comment type="similarity">
    <text evidence="3 15">Belongs to the MCM family.</text>
</comment>
<keyword evidence="11 15" id="KW-0238">DNA-binding</keyword>
<dbReference type="Pfam" id="PF08514">
    <property type="entry name" value="STAG"/>
    <property type="match status" value="1"/>
</dbReference>
<dbReference type="Pfam" id="PF00493">
    <property type="entry name" value="MCM"/>
    <property type="match status" value="1"/>
</dbReference>
<feature type="domain" description="MCM C-terminal AAA(+) ATPase" evidence="19">
    <location>
        <begin position="1479"/>
        <end position="1684"/>
    </location>
</feature>
<dbReference type="GO" id="GO:0008278">
    <property type="term" value="C:cohesin complex"/>
    <property type="evidence" value="ECO:0007669"/>
    <property type="project" value="UniProtKB-UniRule"/>
</dbReference>
<protein>
    <recommendedName>
        <fullName evidence="16">Cohesin subunit SA</fullName>
    </recommendedName>
    <alternativeName>
        <fullName evidence="16">SCC3 homolog</fullName>
    </alternativeName>
    <alternativeName>
        <fullName evidence="16">Stromal antigen</fullName>
    </alternativeName>
</protein>
<dbReference type="Proteomes" id="UP000727407">
    <property type="component" value="Unassembled WGS sequence"/>
</dbReference>
<sequence length="1799" mass="202629">MNNVVLADSDLESLSTEESDDLSGSDEDFEPNMRKTKRKKGPAPGYTVTLSKRRRRTTGNTSNPSLTPSPGASRTPKHTTAPQPETDRTERRKSGNMFEAVRSGRSALVTVIDEWLDDYKQDRKEGLRELLNFVVECCGCKGLVTRAMFDSLQNADIISHLTKEFNEDSVSYPLAAGGSQGRRFRDGLCEWVYQLVQCCRHSLLYDEFLFSALIAFLTGLADSQVRAFRHPSTFIAMRLMSAIVAVSAVVYAQADTTQRRYQLEKSKSAEHRATERLEELQNAYSELLEQQEELRSLMNGIFKGVFVHRYRDKVPEIRAICMEEMGVWLRENPASFLNDGHLKYLGWMLHDKQATVRLKCVLSLQKLYAEKSFIGRLELFTSRFKERLLNMVMDKDSDVGVEAVRLLLIIKQNTDDGLSDDECMRVYPLVFAVHKGLASAAGEFLYHVLCAEVDHVLEKGEKERRNVTFLNLLTCFFIQSKYHEHAAYLVDSLWAVAVSELRDWETMTSLLLQENGEEQGLNDDEEGALIELMICAVRQATEGTPPTARSLGRKNLKGRKQQIQERKRITNHFIPLLPQLLTKFSADVDKIICLLKAPLHFDLEVYGSAGRLEKYLEQLLFQVCEIVEKHHEERVLEACVRMLSVLCFDQYTFSARAERIVSQLLDSTLERFNTHLSDVLQGTADEDDVYSAAASLKRLAIFSSARDLTALMLFEPCFLLLKTGIESREVDVELMLSALKCAVFHLLWARAKISQTPQPEKAEVKHLLKQVRSFCVVCQSCLSMSNSLVRNQAFECVCDVLVVFGPGKNGSTDAQCVCFSPDDTLRAEMASFLIDYIFSDPEDEGADEDEELKIIALQCRRNQLAGYCKLIIYGALELRAAADVFKHYSKFYRDFGDIIKETLSKSKIMSPVESARTICLSLQQLYSSLDDEGHDDHEMRDIRDVAKKLAMSFGVNLQQIRKPLIALHQDGISFALREVDESDHPNLSFLEVLSEFSHKLIKQDRAQLLDYLHRVCEGVCLSGNTACLSMYERSLHTGSRETPAVSPPHTPAKRRRTTESSVGSGLAAPALTSTVIQSRVGHARQQTRPPSTEVSSDQLSEDDFIEGSIDRKLRQSRRDQESSEPSDVHSQLHMLSLIEEDFEDEEEPDIEDYDEDSDGVGDVSLEFYTEDDSGKKVFKYGAQLVSLAHREQVALVVDLDDVAEEDPELVESICENTKRYIALFSDSVQELLPEYREREVVAKDALDVYIEHRLMMEGRGRDPADTRDPRNQYPAELMRRFELYFRPPSSAKLKIIRDVKADSIGKLVTVRGIVTRASEVKPMMAVATYTCDQCGAETYQPIASPSFTPLIMCPSQECMTNRSGGRLYLQTRGSKFVKFQELRIQEHSEQVPVGNIPRSMTVSVRGENTRAAQPGDHVTIAGVFLPLLRTGFRQAVQGLLSETYLEAHSITLMNKTEDDELGLEELTDDELRQITEEDFYEKLAGSIAPEIYGHEDVKKALLLLLVGGVEQNPRGMKIRGNINICLMGDPGVAKSQLLSYIDRLAPRSQYTTGRGSSGVGLTAAVMRDPVTGEMTLEGGALVLADLGVCCIDEFDKMADADRTAIHEVMEQQTISIAKAGIMTSLNARCSILAAANPAFGRYNPRKTIEQNIQLPAALLSRFDLLWLIQDKPDTQKDLQLAQHITHVHQHCKQPPAHYTPIDMKLMRRYISKCKKKQPVIPEGLTDYITAAYVEMRKEARVSKDTTFTSARTLLSILRLSTALARLRMVDTVEKEDVNEAMRLMEMSKDSLQPDKSTAT</sequence>
<dbReference type="OrthoDB" id="498590at2759"/>
<dbReference type="PANTHER" id="PTHR11199">
    <property type="entry name" value="STROMAL ANTIGEN"/>
    <property type="match status" value="1"/>
</dbReference>
<dbReference type="FunFam" id="3.30.1640.10:FF:000007">
    <property type="entry name" value="DNA replication licensing factor MCM7"/>
    <property type="match status" value="1"/>
</dbReference>
<feature type="non-terminal residue" evidence="21">
    <location>
        <position position="1799"/>
    </location>
</feature>
<keyword evidence="10" id="KW-0832">Ubl conjugation</keyword>
<dbReference type="InterPro" id="IPR041562">
    <property type="entry name" value="MCM_lid"/>
</dbReference>
<dbReference type="GO" id="GO:0003677">
    <property type="term" value="F:DNA binding"/>
    <property type="evidence" value="ECO:0007669"/>
    <property type="project" value="UniProtKB-KW"/>
</dbReference>
<dbReference type="InterPro" id="IPR018525">
    <property type="entry name" value="MCM_CS"/>
</dbReference>
<dbReference type="Pfam" id="PF21581">
    <property type="entry name" value="SCD"/>
    <property type="match status" value="1"/>
</dbReference>
<evidence type="ECO:0000256" key="12">
    <source>
        <dbReference type="ARBA" id="ARBA00023242"/>
    </source>
</evidence>
<keyword evidence="22" id="KW-1185">Reference proteome</keyword>
<dbReference type="PANTHER" id="PTHR11199:SF10">
    <property type="entry name" value="COHESIN SUBUNIT SA"/>
    <property type="match status" value="1"/>
</dbReference>
<dbReference type="InterPro" id="IPR008050">
    <property type="entry name" value="MCM7"/>
</dbReference>
<keyword evidence="13 16" id="KW-0131">Cell cycle</keyword>
<dbReference type="InterPro" id="IPR013721">
    <property type="entry name" value="STAG"/>
</dbReference>
<comment type="subunit">
    <text evidence="16">Part of the cohesin complex which is composed of a heterodimer between a SMC1 protein (SMC1A or SMC1B) and SMC3, which are attached via their hinge domain, and RAD21 which link them at their heads, and one STAG protein.</text>
</comment>
<comment type="similarity">
    <text evidence="2 16">Belongs to the SCC3 family.</text>
</comment>
<evidence type="ECO:0000313" key="22">
    <source>
        <dbReference type="Proteomes" id="UP000727407"/>
    </source>
</evidence>
<dbReference type="GO" id="GO:0003682">
    <property type="term" value="F:chromatin binding"/>
    <property type="evidence" value="ECO:0007669"/>
    <property type="project" value="TreeGrafter"/>
</dbReference>
<dbReference type="PROSITE" id="PS00847">
    <property type="entry name" value="MCM_1"/>
    <property type="match status" value="1"/>
</dbReference>
<dbReference type="PROSITE" id="PS50051">
    <property type="entry name" value="MCM_2"/>
    <property type="match status" value="1"/>
</dbReference>
<feature type="compositionally biased region" description="Acidic residues" evidence="18">
    <location>
        <begin position="9"/>
        <end position="30"/>
    </location>
</feature>
<feature type="compositionally biased region" description="Polar residues" evidence="18">
    <location>
        <begin position="1084"/>
        <end position="1098"/>
    </location>
</feature>
<evidence type="ECO:0000256" key="14">
    <source>
        <dbReference type="ARBA" id="ARBA00048432"/>
    </source>
</evidence>
<dbReference type="InterPro" id="IPR011989">
    <property type="entry name" value="ARM-like"/>
</dbReference>
<keyword evidence="4 16" id="KW-0158">Chromosome</keyword>
<dbReference type="Gene3D" id="3.30.1640.10">
    <property type="entry name" value="mini-chromosome maintenance (MCM) complex, chain A, domain 1"/>
    <property type="match status" value="1"/>
</dbReference>
<feature type="compositionally biased region" description="Basic and acidic residues" evidence="18">
    <location>
        <begin position="1108"/>
        <end position="1121"/>
    </location>
</feature>
<proteinExistence type="inferred from homology"/>
<evidence type="ECO:0000256" key="2">
    <source>
        <dbReference type="ARBA" id="ARBA00005486"/>
    </source>
</evidence>
<dbReference type="InterPro" id="IPR003593">
    <property type="entry name" value="AAA+_ATPase"/>
</dbReference>
<evidence type="ECO:0000256" key="17">
    <source>
        <dbReference type="SAM" id="Coils"/>
    </source>
</evidence>
<dbReference type="GO" id="GO:0007062">
    <property type="term" value="P:sister chromatid cohesion"/>
    <property type="evidence" value="ECO:0007669"/>
    <property type="project" value="UniProtKB-UniRule"/>
</dbReference>
<dbReference type="InterPro" id="IPR016024">
    <property type="entry name" value="ARM-type_fold"/>
</dbReference>
<name>A0A8J4T7L6_CLAMG</name>
<dbReference type="InterPro" id="IPR039662">
    <property type="entry name" value="Cohesin_Scc3/SA"/>
</dbReference>
<dbReference type="PRINTS" id="PR01657">
    <property type="entry name" value="MCMFAMILY"/>
</dbReference>
<feature type="coiled-coil region" evidence="17">
    <location>
        <begin position="263"/>
        <end position="300"/>
    </location>
</feature>
<dbReference type="InterPro" id="IPR001208">
    <property type="entry name" value="MCM_dom"/>
</dbReference>
<dbReference type="GO" id="GO:0006270">
    <property type="term" value="P:DNA replication initiation"/>
    <property type="evidence" value="ECO:0007669"/>
    <property type="project" value="InterPro"/>
</dbReference>
<keyword evidence="16" id="KW-0132">Cell division</keyword>
<evidence type="ECO:0000256" key="7">
    <source>
        <dbReference type="ARBA" id="ARBA00022801"/>
    </source>
</evidence>
<evidence type="ECO:0000256" key="8">
    <source>
        <dbReference type="ARBA" id="ARBA00022806"/>
    </source>
</evidence>
<dbReference type="InterPro" id="IPR012340">
    <property type="entry name" value="NA-bd_OB-fold"/>
</dbReference>
<evidence type="ECO:0000259" key="20">
    <source>
        <dbReference type="PROSITE" id="PS51425"/>
    </source>
</evidence>
<dbReference type="InterPro" id="IPR033762">
    <property type="entry name" value="MCM_OB"/>
</dbReference>
<feature type="compositionally biased region" description="Polar residues" evidence="18">
    <location>
        <begin position="58"/>
        <end position="83"/>
    </location>
</feature>
<dbReference type="Pfam" id="PF17207">
    <property type="entry name" value="MCM_OB"/>
    <property type="match status" value="1"/>
</dbReference>